<comment type="caution">
    <text evidence="1">The sequence shown here is derived from an EMBL/GenBank/DDBJ whole genome shotgun (WGS) entry which is preliminary data.</text>
</comment>
<proteinExistence type="predicted"/>
<evidence type="ECO:0000313" key="1">
    <source>
        <dbReference type="EMBL" id="TJY42823.1"/>
    </source>
</evidence>
<dbReference type="OrthoDB" id="2628035at2"/>
<sequence length="73" mass="8170">MKSGFVIRCLNCGGELTVAPGRRNYRNEPITFGTDNYGADQISCECGNVLEEHSRFEGGRGLEGEFVVEWRQL</sequence>
<dbReference type="AlphaFoldDB" id="A0A4U0FD38"/>
<organism evidence="1 2">
    <name type="scientific">Cohnella pontilimi</name>
    <dbReference type="NCBI Taxonomy" id="2564100"/>
    <lineage>
        <taxon>Bacteria</taxon>
        <taxon>Bacillati</taxon>
        <taxon>Bacillota</taxon>
        <taxon>Bacilli</taxon>
        <taxon>Bacillales</taxon>
        <taxon>Paenibacillaceae</taxon>
        <taxon>Cohnella</taxon>
    </lineage>
</organism>
<name>A0A4U0FD38_9BACL</name>
<dbReference type="EMBL" id="SUPK01000003">
    <property type="protein sequence ID" value="TJY42823.1"/>
    <property type="molecule type" value="Genomic_DNA"/>
</dbReference>
<accession>A0A4U0FD38</accession>
<evidence type="ECO:0000313" key="2">
    <source>
        <dbReference type="Proteomes" id="UP000309673"/>
    </source>
</evidence>
<reference evidence="1 2" key="1">
    <citation type="submission" date="2019-04" db="EMBL/GenBank/DDBJ databases">
        <title>Cohnella sp. nov., isolated from soil.</title>
        <authorList>
            <person name="Kim W."/>
        </authorList>
    </citation>
    <scope>NUCLEOTIDE SEQUENCE [LARGE SCALE GENOMIC DNA]</scope>
    <source>
        <strain evidence="1 2">CAU 1483</strain>
    </source>
</reference>
<keyword evidence="2" id="KW-1185">Reference proteome</keyword>
<dbReference type="Proteomes" id="UP000309673">
    <property type="component" value="Unassembled WGS sequence"/>
</dbReference>
<dbReference type="RefSeq" id="WP_136777242.1">
    <property type="nucleotide sequence ID" value="NZ_SUPK01000003.1"/>
</dbReference>
<gene>
    <name evidence="1" type="ORF">E5161_08265</name>
</gene>
<protein>
    <submittedName>
        <fullName evidence="1">Uncharacterized protein</fullName>
    </submittedName>
</protein>